<comment type="caution">
    <text evidence="1">The sequence shown here is derived from an EMBL/GenBank/DDBJ whole genome shotgun (WGS) entry which is preliminary data.</text>
</comment>
<accession>A0A5B7D4G8</accession>
<gene>
    <name evidence="1" type="ORF">E2C01_009065</name>
</gene>
<dbReference type="EMBL" id="VSRR010000489">
    <property type="protein sequence ID" value="MPC16245.1"/>
    <property type="molecule type" value="Genomic_DNA"/>
</dbReference>
<organism evidence="1 2">
    <name type="scientific">Portunus trituberculatus</name>
    <name type="common">Swimming crab</name>
    <name type="synonym">Neptunus trituberculatus</name>
    <dbReference type="NCBI Taxonomy" id="210409"/>
    <lineage>
        <taxon>Eukaryota</taxon>
        <taxon>Metazoa</taxon>
        <taxon>Ecdysozoa</taxon>
        <taxon>Arthropoda</taxon>
        <taxon>Crustacea</taxon>
        <taxon>Multicrustacea</taxon>
        <taxon>Malacostraca</taxon>
        <taxon>Eumalacostraca</taxon>
        <taxon>Eucarida</taxon>
        <taxon>Decapoda</taxon>
        <taxon>Pleocyemata</taxon>
        <taxon>Brachyura</taxon>
        <taxon>Eubrachyura</taxon>
        <taxon>Portunoidea</taxon>
        <taxon>Portunidae</taxon>
        <taxon>Portuninae</taxon>
        <taxon>Portunus</taxon>
    </lineage>
</organism>
<reference evidence="1 2" key="1">
    <citation type="submission" date="2019-05" db="EMBL/GenBank/DDBJ databases">
        <title>Another draft genome of Portunus trituberculatus and its Hox gene families provides insights of decapod evolution.</title>
        <authorList>
            <person name="Jeong J.-H."/>
            <person name="Song I."/>
            <person name="Kim S."/>
            <person name="Choi T."/>
            <person name="Kim D."/>
            <person name="Ryu S."/>
            <person name="Kim W."/>
        </authorList>
    </citation>
    <scope>NUCLEOTIDE SEQUENCE [LARGE SCALE GENOMIC DNA]</scope>
    <source>
        <tissue evidence="1">Muscle</tissue>
    </source>
</reference>
<proteinExistence type="predicted"/>
<name>A0A5B7D4G8_PORTR</name>
<dbReference type="Proteomes" id="UP000324222">
    <property type="component" value="Unassembled WGS sequence"/>
</dbReference>
<sequence>MEGRHEGHGGDREVLGIQEQEVVSHHGVSHSEGCRGELVEDGRVCAAVVCLQKAPTKDYVDGVSVSMCV</sequence>
<evidence type="ECO:0000313" key="1">
    <source>
        <dbReference type="EMBL" id="MPC16245.1"/>
    </source>
</evidence>
<evidence type="ECO:0000313" key="2">
    <source>
        <dbReference type="Proteomes" id="UP000324222"/>
    </source>
</evidence>
<protein>
    <submittedName>
        <fullName evidence="1">Uncharacterized protein</fullName>
    </submittedName>
</protein>
<keyword evidence="2" id="KW-1185">Reference proteome</keyword>
<dbReference type="AlphaFoldDB" id="A0A5B7D4G8"/>